<dbReference type="RefSeq" id="WP_192040383.1">
    <property type="nucleotide sequence ID" value="NZ_JACYWE010000016.1"/>
</dbReference>
<name>A0A927JF78_9ACTN</name>
<protein>
    <submittedName>
        <fullName evidence="3">MCE family protein</fullName>
    </submittedName>
</protein>
<dbReference type="Proteomes" id="UP000642993">
    <property type="component" value="Unassembled WGS sequence"/>
</dbReference>
<evidence type="ECO:0000313" key="3">
    <source>
        <dbReference type="EMBL" id="MBD8507917.1"/>
    </source>
</evidence>
<comment type="caution">
    <text evidence="3">The sequence shown here is derived from an EMBL/GenBank/DDBJ whole genome shotgun (WGS) entry which is preliminary data.</text>
</comment>
<keyword evidence="1" id="KW-0472">Membrane</keyword>
<dbReference type="Pfam" id="PF02470">
    <property type="entry name" value="MlaD"/>
    <property type="match status" value="1"/>
</dbReference>
<accession>A0A927JF78</accession>
<proteinExistence type="predicted"/>
<keyword evidence="4" id="KW-1185">Reference proteome</keyword>
<dbReference type="InterPro" id="IPR052336">
    <property type="entry name" value="MlaD_Phospholipid_Transporter"/>
</dbReference>
<gene>
    <name evidence="3" type="ORF">HT102_15620</name>
</gene>
<feature type="transmembrane region" description="Helical" evidence="1">
    <location>
        <begin position="21"/>
        <end position="46"/>
    </location>
</feature>
<evidence type="ECO:0000259" key="2">
    <source>
        <dbReference type="Pfam" id="PF02470"/>
    </source>
</evidence>
<sequence length="351" mass="37699">MIRWIKNLNQQLVGSGISKIYVTRPGLIGVVALAILITVLLVAAFFPTAVYNLRTKGYSIALESSGGISAGDPVYVAGYPAGRVEAVEIEGDEVVAEFRVDRSIDLGAATEGEVKLRTILGAYYLDVRPSGDGELADGRIPMERSGVPFSFDEIARSAYNATRTDDPDRETIDYQQLSDLADLAYESIPDRQLAEEALNALADAAAVINNNGDQVEEILEQGRDLAVLVDGQQESIEVLFDQGAVIFGTLGSRAQLLSGLITDLETVADRFSELLTDEPGEIDTLLINVRQVTSMLASEADALDRSMEELAPAFRTLTDATGNGPWLDVTFPAGPLPDNLLCLIGAMEGCR</sequence>
<dbReference type="PANTHER" id="PTHR33371:SF18">
    <property type="entry name" value="MCE-FAMILY PROTEIN MCE3C"/>
    <property type="match status" value="1"/>
</dbReference>
<keyword evidence="1" id="KW-0812">Transmembrane</keyword>
<feature type="domain" description="Mce/MlaD" evidence="2">
    <location>
        <begin position="56"/>
        <end position="129"/>
    </location>
</feature>
<dbReference type="PANTHER" id="PTHR33371">
    <property type="entry name" value="INTERMEMBRANE PHOSPHOLIPID TRANSPORT SYSTEM BINDING PROTEIN MLAD-RELATED"/>
    <property type="match status" value="1"/>
</dbReference>
<dbReference type="InterPro" id="IPR003399">
    <property type="entry name" value="Mce/MlaD"/>
</dbReference>
<evidence type="ECO:0000313" key="4">
    <source>
        <dbReference type="Proteomes" id="UP000642993"/>
    </source>
</evidence>
<organism evidence="3 4">
    <name type="scientific">Lolliginicoccus lacisalsi</name>
    <dbReference type="NCBI Taxonomy" id="2742202"/>
    <lineage>
        <taxon>Bacteria</taxon>
        <taxon>Bacillati</taxon>
        <taxon>Actinomycetota</taxon>
        <taxon>Actinomycetes</taxon>
        <taxon>Mycobacteriales</taxon>
        <taxon>Hoyosellaceae</taxon>
        <taxon>Lolliginicoccus</taxon>
    </lineage>
</organism>
<dbReference type="AlphaFoldDB" id="A0A927JF78"/>
<evidence type="ECO:0000256" key="1">
    <source>
        <dbReference type="SAM" id="Phobius"/>
    </source>
</evidence>
<reference evidence="3" key="1">
    <citation type="submission" date="2020-09" db="EMBL/GenBank/DDBJ databases">
        <title>Hoyosella lacisalsi sp. nov., a halotolerant actinobacterium isolated from soil of Lake Gudzhirganskoe.</title>
        <authorList>
            <person name="Yang Q."/>
            <person name="Guo P.Y."/>
            <person name="Liu S.W."/>
            <person name="Li F.N."/>
            <person name="Sun C.H."/>
        </authorList>
    </citation>
    <scope>NUCLEOTIDE SEQUENCE</scope>
    <source>
        <strain evidence="3">G463</strain>
    </source>
</reference>
<keyword evidence="1" id="KW-1133">Transmembrane helix</keyword>
<dbReference type="GO" id="GO:0005576">
    <property type="term" value="C:extracellular region"/>
    <property type="evidence" value="ECO:0007669"/>
    <property type="project" value="TreeGrafter"/>
</dbReference>
<dbReference type="EMBL" id="JACYWE010000016">
    <property type="protein sequence ID" value="MBD8507917.1"/>
    <property type="molecule type" value="Genomic_DNA"/>
</dbReference>